<dbReference type="PANTHER" id="PTHR31668">
    <property type="entry name" value="GLUCOSE TRANSPORT TRANSCRIPTION REGULATOR RGT1-RELATED-RELATED"/>
    <property type="match status" value="1"/>
</dbReference>
<dbReference type="GO" id="GO:0046872">
    <property type="term" value="F:metal ion binding"/>
    <property type="evidence" value="ECO:0007669"/>
    <property type="project" value="UniProtKB-KW"/>
</dbReference>
<proteinExistence type="predicted"/>
<dbReference type="VEuPathDB" id="FungiDB:TSTA_067750"/>
<dbReference type="PANTHER" id="PTHR31668:SF18">
    <property type="entry name" value="MALTOSE FERMENTATION REGULATORY PROTEIN MAL13-RELATED"/>
    <property type="match status" value="1"/>
</dbReference>
<dbReference type="InParanoid" id="B8LYI6"/>
<dbReference type="GO" id="GO:0005634">
    <property type="term" value="C:nucleus"/>
    <property type="evidence" value="ECO:0007669"/>
    <property type="project" value="UniProtKB-SubCell"/>
</dbReference>
<sequence>MPLKASQVLESSSIHSHVQLLRSNMRLKRGRGPVTPVSLAKFAVMELGLARHAQRQHDACDVHMINQLRKEALSHQANGGHCGNTPAVSNEIAKLQHEQRDFKQSIQQVSAPEPDSLGSQITPSLQLKNALSRAIKEYQSQSYGVWPIIRSDVLLQQLSMPLFEEPSLLTGHTYQKNASASESSISIENIWIYAGAWLRSFFMSIMQRLLGLDKHGQSLQESAAGMVVDNSEIVFPLLWVTERGYSMHLGLTPSFSYNSPLQLISPTNENAHVKGMVALARLFVTFDQCVNDYNSQNTLVECERLLRESEVYSGVNATRLADLSITREWMRTMIWQNALSAGYLSFDSAATSLRFDFPILTGRDLLAALRGFTSEDLLPLGRDQLLKCYEVANTLADTLLCNPALVEQSTLQFGPYDFLHGLYQKILPFLHSDDTLNSILREKTAETLLRAPSRFRPLSLPPSEDVMSTQVDPNTIKEPGYDGQEVIKMMNG</sequence>
<name>B8LYI6_TALSN</name>
<comment type="subcellular location">
    <subcellularLocation>
        <location evidence="1">Nucleus</location>
    </subcellularLocation>
</comment>
<dbReference type="RefSeq" id="XP_002340731.1">
    <property type="nucleotide sequence ID" value="XM_002340690.1"/>
</dbReference>
<dbReference type="eggNOG" id="ENOG502SJA4">
    <property type="taxonomic scope" value="Eukaryota"/>
</dbReference>
<evidence type="ECO:0000256" key="2">
    <source>
        <dbReference type="ARBA" id="ARBA00022723"/>
    </source>
</evidence>
<evidence type="ECO:0000256" key="7">
    <source>
        <dbReference type="ARBA" id="ARBA00023242"/>
    </source>
</evidence>
<dbReference type="GeneID" id="8101198"/>
<evidence type="ECO:0000313" key="8">
    <source>
        <dbReference type="EMBL" id="EED23344.1"/>
    </source>
</evidence>
<dbReference type="HOGENOM" id="CLU_554517_0_0_1"/>
<dbReference type="InterPro" id="IPR050797">
    <property type="entry name" value="Carb_Metab_Trans_Reg"/>
</dbReference>
<keyword evidence="5" id="KW-0238">DNA-binding</keyword>
<keyword evidence="6" id="KW-0804">Transcription</keyword>
<dbReference type="AlphaFoldDB" id="B8LYI6"/>
<keyword evidence="7" id="KW-0539">Nucleus</keyword>
<protein>
    <submittedName>
        <fullName evidence="8">C6 transcription factor, putative</fullName>
    </submittedName>
</protein>
<keyword evidence="4" id="KW-0805">Transcription regulation</keyword>
<dbReference type="EMBL" id="EQ962652">
    <property type="protein sequence ID" value="EED23344.1"/>
    <property type="molecule type" value="Genomic_DNA"/>
</dbReference>
<dbReference type="PhylomeDB" id="B8LYI6"/>
<evidence type="ECO:0000256" key="6">
    <source>
        <dbReference type="ARBA" id="ARBA00023163"/>
    </source>
</evidence>
<organism evidence="8 9">
    <name type="scientific">Talaromyces stipitatus (strain ATCC 10500 / CBS 375.48 / QM 6759 / NRRL 1006)</name>
    <name type="common">Penicillium stipitatum</name>
    <dbReference type="NCBI Taxonomy" id="441959"/>
    <lineage>
        <taxon>Eukaryota</taxon>
        <taxon>Fungi</taxon>
        <taxon>Dikarya</taxon>
        <taxon>Ascomycota</taxon>
        <taxon>Pezizomycotina</taxon>
        <taxon>Eurotiomycetes</taxon>
        <taxon>Eurotiomycetidae</taxon>
        <taxon>Eurotiales</taxon>
        <taxon>Trichocomaceae</taxon>
        <taxon>Talaromyces</taxon>
        <taxon>Talaromyces sect. Talaromyces</taxon>
    </lineage>
</organism>
<evidence type="ECO:0000256" key="5">
    <source>
        <dbReference type="ARBA" id="ARBA00023125"/>
    </source>
</evidence>
<keyword evidence="9" id="KW-1185">Reference proteome</keyword>
<evidence type="ECO:0000256" key="4">
    <source>
        <dbReference type="ARBA" id="ARBA00023015"/>
    </source>
</evidence>
<dbReference type="GO" id="GO:0003677">
    <property type="term" value="F:DNA binding"/>
    <property type="evidence" value="ECO:0007669"/>
    <property type="project" value="UniProtKB-KW"/>
</dbReference>
<keyword evidence="3" id="KW-0862">Zinc</keyword>
<reference evidence="9" key="1">
    <citation type="journal article" date="2015" name="Genome Announc.">
        <title>Genome sequence of the AIDS-associated pathogen Penicillium marneffei (ATCC18224) and its near taxonomic relative Talaromyces stipitatus (ATCC10500).</title>
        <authorList>
            <person name="Nierman W.C."/>
            <person name="Fedorova-Abrams N.D."/>
            <person name="Andrianopoulos A."/>
        </authorList>
    </citation>
    <scope>NUCLEOTIDE SEQUENCE [LARGE SCALE GENOMIC DNA]</scope>
    <source>
        <strain evidence="9">ATCC 10500 / CBS 375.48 / QM 6759 / NRRL 1006</strain>
    </source>
</reference>
<accession>B8LYI6</accession>
<dbReference type="OrthoDB" id="2017365at2759"/>
<evidence type="ECO:0000313" key="9">
    <source>
        <dbReference type="Proteomes" id="UP000001745"/>
    </source>
</evidence>
<evidence type="ECO:0000256" key="3">
    <source>
        <dbReference type="ARBA" id="ARBA00022833"/>
    </source>
</evidence>
<dbReference type="Proteomes" id="UP000001745">
    <property type="component" value="Unassembled WGS sequence"/>
</dbReference>
<evidence type="ECO:0000256" key="1">
    <source>
        <dbReference type="ARBA" id="ARBA00004123"/>
    </source>
</evidence>
<keyword evidence="2" id="KW-0479">Metal-binding</keyword>
<gene>
    <name evidence="8" type="ORF">TSTA_067750</name>
</gene>